<gene>
    <name evidence="10" type="ORF">TMI583_LOCUS38707</name>
</gene>
<dbReference type="GO" id="GO:0005737">
    <property type="term" value="C:cytoplasm"/>
    <property type="evidence" value="ECO:0007669"/>
    <property type="project" value="TreeGrafter"/>
</dbReference>
<sequence length="529" mass="60988">LEKSRAIRQAKDERTFHIFYQLLRGANTKMITDYLLEDFSRYHYLTHGNVVIPGIDDSEEFQQTVKAMQIMGMSLDDLNSLFRTISSVLQMGNMQFKQERNSDQATLPDNTVAQKVCHLFGINVTDFVRSFLKPKLKVGRDFVTKAQSQAQVEYAVEAISKAVYERMFKWIVQRINKSLDRSKRQGASFIGILDIAGFEIFTLNSFEQLCINYTNEKLQQLFNHTMFVLEQEEYRRENIDWEFVDFGLDLQPTIDLIEKQMGILSLLDEECWFPKATDRTYVDKLINSHAQHPKFGKPNFKSTSDFSIIHYAGKVEYAADQWLMKNMDPLNDNVVALLQTANDPFTRDLWKDVIVWGKSPIVVLKQVALYPDYTEIVGLSAADPNDATSNLKANIKKGMFRTVGQLYKDQLTKLMSTLKNTNPNFVRCILPNQQKKAGLINSPLVLEQLRCNGVLEGIRICRNGFPNRILFQEFRQRYEILCPNVIPKGFMDGKAASQKMIKELELDENLYRIGLTKIFFRSGVLGHLE</sequence>
<keyword evidence="5 8" id="KW-0518">Myosin</keyword>
<comment type="caution">
    <text evidence="10">The sequence shown here is derived from an EMBL/GenBank/DDBJ whole genome shotgun (WGS) entry which is preliminary data.</text>
</comment>
<dbReference type="Gene3D" id="1.20.120.720">
    <property type="entry name" value="Myosin VI head, motor domain, U50 subdomain"/>
    <property type="match status" value="1"/>
</dbReference>
<dbReference type="GO" id="GO:0016020">
    <property type="term" value="C:membrane"/>
    <property type="evidence" value="ECO:0007669"/>
    <property type="project" value="TreeGrafter"/>
</dbReference>
<proteinExistence type="inferred from homology"/>
<keyword evidence="6" id="KW-0505">Motor protein</keyword>
<evidence type="ECO:0000256" key="4">
    <source>
        <dbReference type="ARBA" id="ARBA00023054"/>
    </source>
</evidence>
<evidence type="ECO:0000256" key="5">
    <source>
        <dbReference type="ARBA" id="ARBA00023123"/>
    </source>
</evidence>
<dbReference type="SUPFAM" id="SSF52540">
    <property type="entry name" value="P-loop containing nucleoside triphosphate hydrolases"/>
    <property type="match status" value="1"/>
</dbReference>
<evidence type="ECO:0000256" key="7">
    <source>
        <dbReference type="ARBA" id="ARBA00023203"/>
    </source>
</evidence>
<feature type="domain" description="Myosin motor" evidence="9">
    <location>
        <begin position="1"/>
        <end position="529"/>
    </location>
</feature>
<dbReference type="GO" id="GO:0016459">
    <property type="term" value="C:myosin complex"/>
    <property type="evidence" value="ECO:0007669"/>
    <property type="project" value="UniProtKB-KW"/>
</dbReference>
<dbReference type="FunFam" id="1.10.10.820:FF:000001">
    <property type="entry name" value="Myosin heavy chain"/>
    <property type="match status" value="1"/>
</dbReference>
<dbReference type="GO" id="GO:0007015">
    <property type="term" value="P:actin filament organization"/>
    <property type="evidence" value="ECO:0007669"/>
    <property type="project" value="TreeGrafter"/>
</dbReference>
<dbReference type="Gene3D" id="1.20.58.530">
    <property type="match status" value="1"/>
</dbReference>
<dbReference type="InterPro" id="IPR027417">
    <property type="entry name" value="P-loop_NTPase"/>
</dbReference>
<dbReference type="GO" id="GO:0005524">
    <property type="term" value="F:ATP binding"/>
    <property type="evidence" value="ECO:0007669"/>
    <property type="project" value="UniProtKB-KW"/>
</dbReference>
<dbReference type="PANTHER" id="PTHR13140:SF857">
    <property type="entry name" value="MYOSIN-11"/>
    <property type="match status" value="1"/>
</dbReference>
<dbReference type="PRINTS" id="PR00193">
    <property type="entry name" value="MYOSINHEAVY"/>
</dbReference>
<name>A0A8S2TXQ0_9BILA</name>
<keyword evidence="7 8" id="KW-0009">Actin-binding</keyword>
<dbReference type="Pfam" id="PF00063">
    <property type="entry name" value="Myosin_head"/>
    <property type="match status" value="1"/>
</dbReference>
<evidence type="ECO:0000256" key="3">
    <source>
        <dbReference type="ARBA" id="ARBA00022840"/>
    </source>
</evidence>
<feature type="non-terminal residue" evidence="10">
    <location>
        <position position="529"/>
    </location>
</feature>
<evidence type="ECO:0000256" key="6">
    <source>
        <dbReference type="ARBA" id="ARBA00023175"/>
    </source>
</evidence>
<dbReference type="Proteomes" id="UP000682733">
    <property type="component" value="Unassembled WGS sequence"/>
</dbReference>
<keyword evidence="3" id="KW-0067">ATP-binding</keyword>
<dbReference type="EMBL" id="CAJOBA010057896">
    <property type="protein sequence ID" value="CAF4303998.1"/>
    <property type="molecule type" value="Genomic_DNA"/>
</dbReference>
<evidence type="ECO:0000313" key="11">
    <source>
        <dbReference type="Proteomes" id="UP000682733"/>
    </source>
</evidence>
<reference evidence="10" key="1">
    <citation type="submission" date="2021-02" db="EMBL/GenBank/DDBJ databases">
        <authorList>
            <person name="Nowell W R."/>
        </authorList>
    </citation>
    <scope>NUCLEOTIDE SEQUENCE</scope>
</reference>
<dbReference type="PROSITE" id="PS51456">
    <property type="entry name" value="MYOSIN_MOTOR"/>
    <property type="match status" value="1"/>
</dbReference>
<dbReference type="AlphaFoldDB" id="A0A8S2TXQ0"/>
<keyword evidence="2" id="KW-0547">Nucleotide-binding</keyword>
<evidence type="ECO:0000256" key="8">
    <source>
        <dbReference type="PROSITE-ProRule" id="PRU00782"/>
    </source>
</evidence>
<keyword evidence="4" id="KW-0175">Coiled coil</keyword>
<dbReference type="Gene3D" id="3.40.850.10">
    <property type="entry name" value="Kinesin motor domain"/>
    <property type="match status" value="1"/>
</dbReference>
<evidence type="ECO:0000313" key="10">
    <source>
        <dbReference type="EMBL" id="CAF4303998.1"/>
    </source>
</evidence>
<dbReference type="SMART" id="SM00242">
    <property type="entry name" value="MYSc"/>
    <property type="match status" value="1"/>
</dbReference>
<dbReference type="PANTHER" id="PTHR13140">
    <property type="entry name" value="MYOSIN"/>
    <property type="match status" value="1"/>
</dbReference>
<evidence type="ECO:0000256" key="2">
    <source>
        <dbReference type="ARBA" id="ARBA00022741"/>
    </source>
</evidence>
<protein>
    <recommendedName>
        <fullName evidence="9">Myosin motor domain-containing protein</fullName>
    </recommendedName>
</protein>
<dbReference type="GO" id="GO:0000146">
    <property type="term" value="F:microfilament motor activity"/>
    <property type="evidence" value="ECO:0007669"/>
    <property type="project" value="TreeGrafter"/>
</dbReference>
<accession>A0A8S2TXQ0</accession>
<comment type="similarity">
    <text evidence="1 8">Belongs to the TRAFAC class myosin-kinesin ATPase superfamily. Myosin family.</text>
</comment>
<dbReference type="Gene3D" id="1.20.58.60">
    <property type="match status" value="1"/>
</dbReference>
<dbReference type="GO" id="GO:0051015">
    <property type="term" value="F:actin filament binding"/>
    <property type="evidence" value="ECO:0007669"/>
    <property type="project" value="TreeGrafter"/>
</dbReference>
<organism evidence="10 11">
    <name type="scientific">Didymodactylos carnosus</name>
    <dbReference type="NCBI Taxonomy" id="1234261"/>
    <lineage>
        <taxon>Eukaryota</taxon>
        <taxon>Metazoa</taxon>
        <taxon>Spiralia</taxon>
        <taxon>Gnathifera</taxon>
        <taxon>Rotifera</taxon>
        <taxon>Eurotatoria</taxon>
        <taxon>Bdelloidea</taxon>
        <taxon>Philodinida</taxon>
        <taxon>Philodinidae</taxon>
        <taxon>Didymodactylos</taxon>
    </lineage>
</organism>
<dbReference type="InterPro" id="IPR001609">
    <property type="entry name" value="Myosin_head_motor_dom-like"/>
</dbReference>
<evidence type="ECO:0000256" key="1">
    <source>
        <dbReference type="ARBA" id="ARBA00008314"/>
    </source>
</evidence>
<feature type="region of interest" description="Actin-binding" evidence="8">
    <location>
        <begin position="411"/>
        <end position="433"/>
    </location>
</feature>
<dbReference type="FunFam" id="1.20.120.720:FF:000001">
    <property type="entry name" value="Myosin heavy chain, muscle"/>
    <property type="match status" value="1"/>
</dbReference>
<dbReference type="Gene3D" id="1.10.10.820">
    <property type="match status" value="1"/>
</dbReference>
<dbReference type="CDD" id="cd01377">
    <property type="entry name" value="MYSc_class_II"/>
    <property type="match status" value="1"/>
</dbReference>
<feature type="non-terminal residue" evidence="10">
    <location>
        <position position="1"/>
    </location>
</feature>
<comment type="caution">
    <text evidence="8">Lacks conserved residue(s) required for the propagation of feature annotation.</text>
</comment>
<dbReference type="InterPro" id="IPR036961">
    <property type="entry name" value="Kinesin_motor_dom_sf"/>
</dbReference>
<evidence type="ECO:0000259" key="9">
    <source>
        <dbReference type="PROSITE" id="PS51456"/>
    </source>
</evidence>